<feature type="domain" description="Glyoxalase-like" evidence="1">
    <location>
        <begin position="39"/>
        <end position="228"/>
    </location>
</feature>
<name>A0A550C4Q8_9AGAR</name>
<dbReference type="PANTHER" id="PTHR40265">
    <property type="entry name" value="BLL2707 PROTEIN"/>
    <property type="match status" value="1"/>
</dbReference>
<gene>
    <name evidence="2" type="ORF">BD626DRAFT_506468</name>
</gene>
<proteinExistence type="predicted"/>
<dbReference type="EMBL" id="VDMD01000025">
    <property type="protein sequence ID" value="TRM59803.1"/>
    <property type="molecule type" value="Genomic_DNA"/>
</dbReference>
<dbReference type="AlphaFoldDB" id="A0A550C4Q8"/>
<evidence type="ECO:0000313" key="2">
    <source>
        <dbReference type="EMBL" id="TRM59803.1"/>
    </source>
</evidence>
<accession>A0A550C4Q8</accession>
<dbReference type="InterPro" id="IPR025870">
    <property type="entry name" value="Glyoxalase-like_dom"/>
</dbReference>
<organism evidence="2 3">
    <name type="scientific">Schizophyllum amplum</name>
    <dbReference type="NCBI Taxonomy" id="97359"/>
    <lineage>
        <taxon>Eukaryota</taxon>
        <taxon>Fungi</taxon>
        <taxon>Dikarya</taxon>
        <taxon>Basidiomycota</taxon>
        <taxon>Agaricomycotina</taxon>
        <taxon>Agaricomycetes</taxon>
        <taxon>Agaricomycetidae</taxon>
        <taxon>Agaricales</taxon>
        <taxon>Schizophyllaceae</taxon>
        <taxon>Schizophyllum</taxon>
    </lineage>
</organism>
<protein>
    <submittedName>
        <fullName evidence="2">Glyoxalase-like domain-containing protein</fullName>
    </submittedName>
</protein>
<dbReference type="OrthoDB" id="408973at2759"/>
<dbReference type="Pfam" id="PF13468">
    <property type="entry name" value="Glyoxalase_3"/>
    <property type="match status" value="1"/>
</dbReference>
<comment type="caution">
    <text evidence="2">The sequence shown here is derived from an EMBL/GenBank/DDBJ whole genome shotgun (WGS) entry which is preliminary data.</text>
</comment>
<evidence type="ECO:0000313" key="3">
    <source>
        <dbReference type="Proteomes" id="UP000320762"/>
    </source>
</evidence>
<dbReference type="Gene3D" id="3.10.180.10">
    <property type="entry name" value="2,3-Dihydroxybiphenyl 1,2-Dioxygenase, domain 1"/>
    <property type="match status" value="1"/>
</dbReference>
<keyword evidence="3" id="KW-1185">Reference proteome</keyword>
<dbReference type="InterPro" id="IPR029068">
    <property type="entry name" value="Glyas_Bleomycin-R_OHBP_Dase"/>
</dbReference>
<dbReference type="Proteomes" id="UP000320762">
    <property type="component" value="Unassembled WGS sequence"/>
</dbReference>
<sequence>MLLPLTRWFVTAAVPLHIDYWLNTPALRAMSPSTATNILDHLVHLAPSVQDATKSLSDLGFSVLPGGSHVDGLTENALIVFSDGAYIELISFVHEPSYYPPGSPERAAREQHRFAGKLDGWIDYGFLGNGALLPPDRVSDIVNARASAHGAEPIYEAEVPGGRTRPDGVRLDWAITPGRERDLYGILPFFCGDITDRALRVPSSANKIVHPVGAQGISGVRVVVDEASFDARKAQFTDIIGADAQDIAAHTVHFPLAKAVGGVVNGTLILSTPVNELEREFLQTKGSGLYEVQIRVDSGRGGSAETPFGRIKWDAA</sequence>
<dbReference type="PANTHER" id="PTHR40265:SF1">
    <property type="entry name" value="GLYOXALASE-LIKE DOMAIN-CONTAINING PROTEIN"/>
    <property type="match status" value="1"/>
</dbReference>
<reference evidence="2 3" key="1">
    <citation type="journal article" date="2019" name="New Phytol.">
        <title>Comparative genomics reveals unique wood-decay strategies and fruiting body development in the Schizophyllaceae.</title>
        <authorList>
            <person name="Almasi E."/>
            <person name="Sahu N."/>
            <person name="Krizsan K."/>
            <person name="Balint B."/>
            <person name="Kovacs G.M."/>
            <person name="Kiss B."/>
            <person name="Cseklye J."/>
            <person name="Drula E."/>
            <person name="Henrissat B."/>
            <person name="Nagy I."/>
            <person name="Chovatia M."/>
            <person name="Adam C."/>
            <person name="LaButti K."/>
            <person name="Lipzen A."/>
            <person name="Riley R."/>
            <person name="Grigoriev I.V."/>
            <person name="Nagy L.G."/>
        </authorList>
    </citation>
    <scope>NUCLEOTIDE SEQUENCE [LARGE SCALE GENOMIC DNA]</scope>
    <source>
        <strain evidence="2 3">NL-1724</strain>
    </source>
</reference>
<evidence type="ECO:0000259" key="1">
    <source>
        <dbReference type="Pfam" id="PF13468"/>
    </source>
</evidence>
<dbReference type="SUPFAM" id="SSF54593">
    <property type="entry name" value="Glyoxalase/Bleomycin resistance protein/Dihydroxybiphenyl dioxygenase"/>
    <property type="match status" value="1"/>
</dbReference>